<name>A0A024B388_9CAUD</name>
<accession>A0A024B388</accession>
<evidence type="ECO:0000313" key="2">
    <source>
        <dbReference type="Proteomes" id="UP000026906"/>
    </source>
</evidence>
<dbReference type="EMBL" id="KJ489401">
    <property type="protein sequence ID" value="AHZ10867.1"/>
    <property type="molecule type" value="Genomic_DNA"/>
</dbReference>
<reference evidence="2" key="1">
    <citation type="submission" date="2014-09" db="EMBL/GenBank/DDBJ databases">
        <authorList>
            <person name="Sauder A.B."/>
            <person name="McKenzie Q.R."/>
            <person name="Temple L.M."/>
            <person name="Alexis B.K."/>
            <person name="Al-Atrache Z."/>
            <person name="Lewis L.O."/>
            <person name="Loesser-Casey K.E."/>
            <person name="Mitchell K.J."/>
        </authorList>
    </citation>
    <scope>NUCLEOTIDE SEQUENCE [LARGE SCALE GENOMIC DNA]</scope>
</reference>
<organism evidence="1 2">
    <name type="scientific">Bacillus phage Megatron</name>
    <dbReference type="NCBI Taxonomy" id="1486661"/>
    <lineage>
        <taxon>Viruses</taxon>
        <taxon>Duplodnaviria</taxon>
        <taxon>Heunggongvirae</taxon>
        <taxon>Uroviricota</taxon>
        <taxon>Caudoviricetes</taxon>
        <taxon>Herelleviridae</taxon>
        <taxon>Bastillevirinae</taxon>
        <taxon>Wphvirus</taxon>
        <taxon>Wphvirus megatron</taxon>
    </lineage>
</organism>
<proteinExistence type="predicted"/>
<dbReference type="Proteomes" id="UP000026906">
    <property type="component" value="Segment"/>
</dbReference>
<dbReference type="GeneID" id="19525994"/>
<keyword evidence="2" id="KW-1185">Reference proteome</keyword>
<dbReference type="RefSeq" id="YP_009036356.1">
    <property type="nucleotide sequence ID" value="NC_024211.1"/>
</dbReference>
<protein>
    <submittedName>
        <fullName evidence="1">Uncharacterized protein</fullName>
    </submittedName>
</protein>
<sequence>MRMNSYRALELIETAKKKISIGCSEGEMSFEDWNKINNHLDNAYIGLMRVLNNKVTKERLEDEVL</sequence>
<dbReference type="KEGG" id="vg:19525994"/>
<evidence type="ECO:0000313" key="1">
    <source>
        <dbReference type="EMBL" id="AHZ10867.1"/>
    </source>
</evidence>